<name>A0ABQ5F7U3_9ASTR</name>
<sequence>MAKANMKVDLANLQGPAHSKMWHTLQLTDSKDKFNFTIDQEEVTFFVDDLRIVLKLPQATDNDQAEFVYPL</sequence>
<organism evidence="1 2">
    <name type="scientific">Tanacetum coccineum</name>
    <dbReference type="NCBI Taxonomy" id="301880"/>
    <lineage>
        <taxon>Eukaryota</taxon>
        <taxon>Viridiplantae</taxon>
        <taxon>Streptophyta</taxon>
        <taxon>Embryophyta</taxon>
        <taxon>Tracheophyta</taxon>
        <taxon>Spermatophyta</taxon>
        <taxon>Magnoliopsida</taxon>
        <taxon>eudicotyledons</taxon>
        <taxon>Gunneridae</taxon>
        <taxon>Pentapetalae</taxon>
        <taxon>asterids</taxon>
        <taxon>campanulids</taxon>
        <taxon>Asterales</taxon>
        <taxon>Asteraceae</taxon>
        <taxon>Asteroideae</taxon>
        <taxon>Anthemideae</taxon>
        <taxon>Anthemidinae</taxon>
        <taxon>Tanacetum</taxon>
    </lineage>
</organism>
<reference evidence="1" key="1">
    <citation type="journal article" date="2022" name="Int. J. Mol. Sci.">
        <title>Draft Genome of Tanacetum Coccineum: Genomic Comparison of Closely Related Tanacetum-Family Plants.</title>
        <authorList>
            <person name="Yamashiro T."/>
            <person name="Shiraishi A."/>
            <person name="Nakayama K."/>
            <person name="Satake H."/>
        </authorList>
    </citation>
    <scope>NUCLEOTIDE SEQUENCE</scope>
</reference>
<evidence type="ECO:0000313" key="2">
    <source>
        <dbReference type="Proteomes" id="UP001151760"/>
    </source>
</evidence>
<keyword evidence="2" id="KW-1185">Reference proteome</keyword>
<evidence type="ECO:0000313" key="1">
    <source>
        <dbReference type="EMBL" id="GJT59074.1"/>
    </source>
</evidence>
<dbReference type="Proteomes" id="UP001151760">
    <property type="component" value="Unassembled WGS sequence"/>
</dbReference>
<comment type="caution">
    <text evidence="1">The sequence shown here is derived from an EMBL/GenBank/DDBJ whole genome shotgun (WGS) entry which is preliminary data.</text>
</comment>
<dbReference type="EMBL" id="BQNB010017076">
    <property type="protein sequence ID" value="GJT59074.1"/>
    <property type="molecule type" value="Genomic_DNA"/>
</dbReference>
<proteinExistence type="predicted"/>
<accession>A0ABQ5F7U3</accession>
<protein>
    <submittedName>
        <fullName evidence="1">Uncharacterized protein</fullName>
    </submittedName>
</protein>
<gene>
    <name evidence="1" type="ORF">Tco_1002607</name>
</gene>
<reference evidence="1" key="2">
    <citation type="submission" date="2022-01" db="EMBL/GenBank/DDBJ databases">
        <authorList>
            <person name="Yamashiro T."/>
            <person name="Shiraishi A."/>
            <person name="Satake H."/>
            <person name="Nakayama K."/>
        </authorList>
    </citation>
    <scope>NUCLEOTIDE SEQUENCE</scope>
</reference>